<evidence type="ECO:0000256" key="1">
    <source>
        <dbReference type="ARBA" id="ARBA00005689"/>
    </source>
</evidence>
<evidence type="ECO:0000256" key="2">
    <source>
        <dbReference type="ARBA" id="ARBA00012897"/>
    </source>
</evidence>
<dbReference type="InterPro" id="IPR036291">
    <property type="entry name" value="NAD(P)-bd_dom_sf"/>
</dbReference>
<dbReference type="SMART" id="SM01003">
    <property type="entry name" value="AlaDh_PNT_N"/>
    <property type="match status" value="1"/>
</dbReference>
<dbReference type="CDD" id="cd05305">
    <property type="entry name" value="L-AlaDH"/>
    <property type="match status" value="1"/>
</dbReference>
<dbReference type="GO" id="GO:0042853">
    <property type="term" value="P:L-alanine catabolic process"/>
    <property type="evidence" value="ECO:0007669"/>
    <property type="project" value="InterPro"/>
</dbReference>
<sequence length="399" mass="43551">MGQQFSPFSKEELIPQEEKLEIQKQKGELFIGIPKECSYQEKRVCLTPDAVNALTVQGHRVIIEANAGSDSNFSDTEYSEAGAEVTHDTDKVYSCPIILKVEPPTAAELNLIKPKTVLISALQIKTQSKAYFDTLAKKKITALGFEFIKDEDGNYPMVRSLSEIAGTASVLIAAELLTNANCGNGLMFGNVSGVPPVSVVVLGAGTVGEFAARSAIGLGAGVKMFDNSISRLRKAQVNLGRAIYTSTIQPKNLIKALRRCDVLIGAVRGKDRAPVIVTDEMVQKMKTGSVIIDVSIDMGGCIETSEITSHDNPTFVKHDIVHYCVPNIPSRYSRTASISISNIITPYLLEIGEHGGLENSIRFDKGLRNGLYFYHGILTNKSVGEWFDLSYRDINLLLF</sequence>
<protein>
    <recommendedName>
        <fullName evidence="2">alanine dehydrogenase</fullName>
        <ecNumber evidence="2">1.4.1.1</ecNumber>
    </recommendedName>
</protein>
<evidence type="ECO:0000313" key="8">
    <source>
        <dbReference type="Proteomes" id="UP000199138"/>
    </source>
</evidence>
<feature type="domain" description="Alanine dehydrogenase/pyridine nucleotide transhydrogenase NAD(H)-binding" evidence="5">
    <location>
        <begin position="177"/>
        <end position="324"/>
    </location>
</feature>
<dbReference type="InterPro" id="IPR007698">
    <property type="entry name" value="AlaDH/PNT_NAD(H)-bd"/>
</dbReference>
<reference evidence="7 8" key="1">
    <citation type="submission" date="2016-10" db="EMBL/GenBank/DDBJ databases">
        <authorList>
            <person name="de Groot N.N."/>
        </authorList>
    </citation>
    <scope>NUCLEOTIDE SEQUENCE [LARGE SCALE GENOMIC DNA]</scope>
    <source>
        <strain evidence="7 8">CGMCC 1.12333</strain>
    </source>
</reference>
<evidence type="ECO:0000259" key="6">
    <source>
        <dbReference type="SMART" id="SM01003"/>
    </source>
</evidence>
<dbReference type="Gene3D" id="3.40.50.720">
    <property type="entry name" value="NAD(P)-binding Rossmann-like Domain"/>
    <property type="match status" value="2"/>
</dbReference>
<dbReference type="SMART" id="SM01002">
    <property type="entry name" value="AlaDh_PNT_C"/>
    <property type="match status" value="1"/>
</dbReference>
<accession>A0A1I7IGJ9</accession>
<dbReference type="SUPFAM" id="SSF52283">
    <property type="entry name" value="Formate/glycerate dehydrogenase catalytic domain-like"/>
    <property type="match status" value="1"/>
</dbReference>
<dbReference type="InterPro" id="IPR007886">
    <property type="entry name" value="AlaDH/PNT_N"/>
</dbReference>
<proteinExistence type="inferred from homology"/>
<dbReference type="PROSITE" id="PS00837">
    <property type="entry name" value="ALADH_PNT_2"/>
    <property type="match status" value="1"/>
</dbReference>
<dbReference type="EC" id="1.4.1.1" evidence="2"/>
<dbReference type="Proteomes" id="UP000199138">
    <property type="component" value="Unassembled WGS sequence"/>
</dbReference>
<dbReference type="GO" id="GO:0005886">
    <property type="term" value="C:plasma membrane"/>
    <property type="evidence" value="ECO:0007669"/>
    <property type="project" value="TreeGrafter"/>
</dbReference>
<evidence type="ECO:0000313" key="7">
    <source>
        <dbReference type="EMBL" id="SFU72057.1"/>
    </source>
</evidence>
<keyword evidence="4" id="KW-0520">NAD</keyword>
<dbReference type="PANTHER" id="PTHR42795:SF1">
    <property type="entry name" value="ALANINE DEHYDROGENASE"/>
    <property type="match status" value="1"/>
</dbReference>
<organism evidence="7 8">
    <name type="scientific">Pustulibacterium marinum</name>
    <dbReference type="NCBI Taxonomy" id="1224947"/>
    <lineage>
        <taxon>Bacteria</taxon>
        <taxon>Pseudomonadati</taxon>
        <taxon>Bacteroidota</taxon>
        <taxon>Flavobacteriia</taxon>
        <taxon>Flavobacteriales</taxon>
        <taxon>Flavobacteriaceae</taxon>
        <taxon>Pustulibacterium</taxon>
    </lineage>
</organism>
<dbReference type="Pfam" id="PF05222">
    <property type="entry name" value="AlaDh_PNT_N"/>
    <property type="match status" value="1"/>
</dbReference>
<name>A0A1I7IGJ9_9FLAO</name>
<comment type="similarity">
    <text evidence="1">Belongs to the AlaDH/PNT family.</text>
</comment>
<keyword evidence="8" id="KW-1185">Reference proteome</keyword>
<dbReference type="SUPFAM" id="SSF51735">
    <property type="entry name" value="NAD(P)-binding Rossmann-fold domains"/>
    <property type="match status" value="1"/>
</dbReference>
<dbReference type="PANTHER" id="PTHR42795">
    <property type="entry name" value="ALANINE DEHYDROGENASE"/>
    <property type="match status" value="1"/>
</dbReference>
<evidence type="ECO:0000256" key="4">
    <source>
        <dbReference type="ARBA" id="ARBA00023027"/>
    </source>
</evidence>
<dbReference type="RefSeq" id="WP_093026207.1">
    <property type="nucleotide sequence ID" value="NZ_FPBK01000016.1"/>
</dbReference>
<dbReference type="Pfam" id="PF01262">
    <property type="entry name" value="AlaDh_PNT_C"/>
    <property type="match status" value="1"/>
</dbReference>
<keyword evidence="3" id="KW-0560">Oxidoreductase</keyword>
<feature type="domain" description="Alanine dehydrogenase/pyridine nucleotide transhydrogenase N-terminal" evidence="6">
    <location>
        <begin position="32"/>
        <end position="165"/>
    </location>
</feature>
<dbReference type="OrthoDB" id="9804592at2"/>
<dbReference type="InterPro" id="IPR008141">
    <property type="entry name" value="Ala_DH"/>
</dbReference>
<dbReference type="AlphaFoldDB" id="A0A1I7IGJ9"/>
<dbReference type="GO" id="GO:0000286">
    <property type="term" value="F:alanine dehydrogenase activity"/>
    <property type="evidence" value="ECO:0007669"/>
    <property type="project" value="UniProtKB-EC"/>
</dbReference>
<evidence type="ECO:0000256" key="3">
    <source>
        <dbReference type="ARBA" id="ARBA00023002"/>
    </source>
</evidence>
<dbReference type="STRING" id="1224947.SAMN05216480_11625"/>
<gene>
    <name evidence="7" type="ORF">SAMN05216480_11625</name>
</gene>
<evidence type="ECO:0000259" key="5">
    <source>
        <dbReference type="SMART" id="SM01002"/>
    </source>
</evidence>
<dbReference type="EMBL" id="FPBK01000016">
    <property type="protein sequence ID" value="SFU72057.1"/>
    <property type="molecule type" value="Genomic_DNA"/>
</dbReference>
<dbReference type="InterPro" id="IPR008143">
    <property type="entry name" value="Ala_DH/PNT_CS2"/>
</dbReference>